<accession>A0A9J6EL16</accession>
<name>A0A9J6EL16_RHIMP</name>
<organism evidence="2 3">
    <name type="scientific">Rhipicephalus microplus</name>
    <name type="common">Cattle tick</name>
    <name type="synonym">Boophilus microplus</name>
    <dbReference type="NCBI Taxonomy" id="6941"/>
    <lineage>
        <taxon>Eukaryota</taxon>
        <taxon>Metazoa</taxon>
        <taxon>Ecdysozoa</taxon>
        <taxon>Arthropoda</taxon>
        <taxon>Chelicerata</taxon>
        <taxon>Arachnida</taxon>
        <taxon>Acari</taxon>
        <taxon>Parasitiformes</taxon>
        <taxon>Ixodida</taxon>
        <taxon>Ixodoidea</taxon>
        <taxon>Ixodidae</taxon>
        <taxon>Rhipicephalinae</taxon>
        <taxon>Rhipicephalus</taxon>
        <taxon>Boophilus</taxon>
    </lineage>
</organism>
<protein>
    <submittedName>
        <fullName evidence="2">Uncharacterized protein</fullName>
    </submittedName>
</protein>
<comment type="caution">
    <text evidence="2">The sequence shown here is derived from an EMBL/GenBank/DDBJ whole genome shotgun (WGS) entry which is preliminary data.</text>
</comment>
<feature type="region of interest" description="Disordered" evidence="1">
    <location>
        <begin position="416"/>
        <end position="463"/>
    </location>
</feature>
<reference evidence="2" key="1">
    <citation type="journal article" date="2020" name="Cell">
        <title>Large-Scale Comparative Analyses of Tick Genomes Elucidate Their Genetic Diversity and Vector Capacities.</title>
        <authorList>
            <consortium name="Tick Genome and Microbiome Consortium (TIGMIC)"/>
            <person name="Jia N."/>
            <person name="Wang J."/>
            <person name="Shi W."/>
            <person name="Du L."/>
            <person name="Sun Y."/>
            <person name="Zhan W."/>
            <person name="Jiang J.F."/>
            <person name="Wang Q."/>
            <person name="Zhang B."/>
            <person name="Ji P."/>
            <person name="Bell-Sakyi L."/>
            <person name="Cui X.M."/>
            <person name="Yuan T.T."/>
            <person name="Jiang B.G."/>
            <person name="Yang W.F."/>
            <person name="Lam T.T."/>
            <person name="Chang Q.C."/>
            <person name="Ding S.J."/>
            <person name="Wang X.J."/>
            <person name="Zhu J.G."/>
            <person name="Ruan X.D."/>
            <person name="Zhao L."/>
            <person name="Wei J.T."/>
            <person name="Ye R.Z."/>
            <person name="Que T.C."/>
            <person name="Du C.H."/>
            <person name="Zhou Y.H."/>
            <person name="Cheng J.X."/>
            <person name="Dai P.F."/>
            <person name="Guo W.B."/>
            <person name="Han X.H."/>
            <person name="Huang E.J."/>
            <person name="Li L.F."/>
            <person name="Wei W."/>
            <person name="Gao Y.C."/>
            <person name="Liu J.Z."/>
            <person name="Shao H.Z."/>
            <person name="Wang X."/>
            <person name="Wang C.C."/>
            <person name="Yang T.C."/>
            <person name="Huo Q.B."/>
            <person name="Li W."/>
            <person name="Chen H.Y."/>
            <person name="Chen S.E."/>
            <person name="Zhou L.G."/>
            <person name="Ni X.B."/>
            <person name="Tian J.H."/>
            <person name="Sheng Y."/>
            <person name="Liu T."/>
            <person name="Pan Y.S."/>
            <person name="Xia L.Y."/>
            <person name="Li J."/>
            <person name="Zhao F."/>
            <person name="Cao W.C."/>
        </authorList>
    </citation>
    <scope>NUCLEOTIDE SEQUENCE</scope>
    <source>
        <strain evidence="2">Rmic-2018</strain>
    </source>
</reference>
<feature type="compositionally biased region" description="Basic residues" evidence="1">
    <location>
        <begin position="146"/>
        <end position="156"/>
    </location>
</feature>
<feature type="compositionally biased region" description="Basic and acidic residues" evidence="1">
    <location>
        <begin position="432"/>
        <end position="460"/>
    </location>
</feature>
<evidence type="ECO:0000256" key="1">
    <source>
        <dbReference type="SAM" id="MobiDB-lite"/>
    </source>
</evidence>
<feature type="compositionally biased region" description="Basic and acidic residues" evidence="1">
    <location>
        <begin position="21"/>
        <end position="32"/>
    </location>
</feature>
<feature type="region of interest" description="Disordered" evidence="1">
    <location>
        <begin position="1"/>
        <end position="176"/>
    </location>
</feature>
<dbReference type="AlphaFoldDB" id="A0A9J6EL16"/>
<feature type="compositionally biased region" description="Polar residues" evidence="1">
    <location>
        <begin position="660"/>
        <end position="676"/>
    </location>
</feature>
<keyword evidence="3" id="KW-1185">Reference proteome</keyword>
<gene>
    <name evidence="2" type="ORF">HPB51_004436</name>
</gene>
<dbReference type="EMBL" id="JABSTU010000003">
    <property type="protein sequence ID" value="KAH8035195.1"/>
    <property type="molecule type" value="Genomic_DNA"/>
</dbReference>
<feature type="region of interest" description="Disordered" evidence="1">
    <location>
        <begin position="633"/>
        <end position="741"/>
    </location>
</feature>
<feature type="compositionally biased region" description="Polar residues" evidence="1">
    <location>
        <begin position="167"/>
        <end position="176"/>
    </location>
</feature>
<proteinExistence type="predicted"/>
<dbReference type="Proteomes" id="UP000821866">
    <property type="component" value="Chromosome 11"/>
</dbReference>
<sequence length="741" mass="82254">MRTAKGYQMDKATDSDSFDELPPRLRVQEKNVKYRQKSSPSRSKGRGSFRDDSDDEGDDVFIVCRGRALEGGPDSDFESPSTSTFSSEISFSQTTKMNTARNARTLIGARLLNKNIKKQPDDSRSKKAKKKPPVDSDDDSTPPIKSRSRKKKNRRKVASDTDESDSSTKNKASFTQLVLQVGSPNSGNDDYVPRITSSTSGIQGKKALAEIHLKGKPNRTIRVHKNLLSGQYSDEDSAIERCCRCGAGCDMVGEITGALPACQYCLEELGISVTDSMRRSRVLQPMYPQGPCNTGVDEFGSFITCGNVEEQDPCNFDVLPEVRYSPVYPQPDVLRRSGSFYTTQPPWQEESFEVPELVVKARVRKRPSRSRVLINKAPETFEPPRESRMSPLCYQKNRPRIEVKRSQSLVLADRRDDGCCESDCGAPRSQGSRREKPKASRNRGNRDNRDREYYDHRPLSEQDVLPQEQTFTESISVQPIFSNDMSEKLLVPSGTEETTLTQMTDVVEGSRAVETSVTQVTDVVEDSETERIAREAWKRYARDYKRFLQNLAKWERQQGMSRRRQFEDCDGISRRPLEPPRPNGCMPDDLGEARIGSGGVEEPKENGDQEAMRIRIALTPNKRRSRLVVNETTSWFPGPFPPLGSDGRPVLQFKGDPPLSITSSRPAPQASPSNRTPGEKKFIYVGPKLPAEAAQSAAPGSRSPVATMPPVLSPVLAPASANGPPTTAQAEVPAAGPLPPS</sequence>
<evidence type="ECO:0000313" key="2">
    <source>
        <dbReference type="EMBL" id="KAH8035195.1"/>
    </source>
</evidence>
<feature type="compositionally biased region" description="Polar residues" evidence="1">
    <location>
        <begin position="93"/>
        <end position="102"/>
    </location>
</feature>
<reference evidence="2" key="2">
    <citation type="submission" date="2021-09" db="EMBL/GenBank/DDBJ databases">
        <authorList>
            <person name="Jia N."/>
            <person name="Wang J."/>
            <person name="Shi W."/>
            <person name="Du L."/>
            <person name="Sun Y."/>
            <person name="Zhan W."/>
            <person name="Jiang J."/>
            <person name="Wang Q."/>
            <person name="Zhang B."/>
            <person name="Ji P."/>
            <person name="Sakyi L.B."/>
            <person name="Cui X."/>
            <person name="Yuan T."/>
            <person name="Jiang B."/>
            <person name="Yang W."/>
            <person name="Lam T.T.-Y."/>
            <person name="Chang Q."/>
            <person name="Ding S."/>
            <person name="Wang X."/>
            <person name="Zhu J."/>
            <person name="Ruan X."/>
            <person name="Zhao L."/>
            <person name="Wei J."/>
            <person name="Que T."/>
            <person name="Du C."/>
            <person name="Cheng J."/>
            <person name="Dai P."/>
            <person name="Han X."/>
            <person name="Huang E."/>
            <person name="Gao Y."/>
            <person name="Liu J."/>
            <person name="Shao H."/>
            <person name="Ye R."/>
            <person name="Li L."/>
            <person name="Wei W."/>
            <person name="Wang X."/>
            <person name="Wang C."/>
            <person name="Huo Q."/>
            <person name="Li W."/>
            <person name="Guo W."/>
            <person name="Chen H."/>
            <person name="Chen S."/>
            <person name="Zhou L."/>
            <person name="Zhou L."/>
            <person name="Ni X."/>
            <person name="Tian J."/>
            <person name="Zhou Y."/>
            <person name="Sheng Y."/>
            <person name="Liu T."/>
            <person name="Pan Y."/>
            <person name="Xia L."/>
            <person name="Li J."/>
            <person name="Zhao F."/>
            <person name="Cao W."/>
        </authorList>
    </citation>
    <scope>NUCLEOTIDE SEQUENCE</scope>
    <source>
        <strain evidence="2">Rmic-2018</strain>
        <tissue evidence="2">Larvae</tissue>
    </source>
</reference>
<evidence type="ECO:0000313" key="3">
    <source>
        <dbReference type="Proteomes" id="UP000821866"/>
    </source>
</evidence>
<feature type="compositionally biased region" description="Low complexity" evidence="1">
    <location>
        <begin position="78"/>
        <end position="92"/>
    </location>
</feature>